<keyword evidence="2" id="KW-1185">Reference proteome</keyword>
<proteinExistence type="predicted"/>
<accession>A0ACD5TNT8</accession>
<reference evidence="1" key="2">
    <citation type="submission" date="2025-09" db="UniProtKB">
        <authorList>
            <consortium name="EnsemblPlants"/>
        </authorList>
    </citation>
    <scope>IDENTIFICATION</scope>
</reference>
<sequence>MPEDEEQEGSNPMAQLAQKLLYKRLGIVQEGEMVTETEVAITKFVNMFQGKLPDITVVALDCDLAAAVEDALLAHGGEGALDQPGAEPITEDGDATPAPETRPMLLQRLARARAWWGLI</sequence>
<evidence type="ECO:0000313" key="2">
    <source>
        <dbReference type="Proteomes" id="UP001732700"/>
    </source>
</evidence>
<evidence type="ECO:0000313" key="1">
    <source>
        <dbReference type="EnsemblPlants" id="AVESA.00010b.r2.1CG0093110.1.CDS.1"/>
    </source>
</evidence>
<reference evidence="1" key="1">
    <citation type="submission" date="2021-05" db="EMBL/GenBank/DDBJ databases">
        <authorList>
            <person name="Scholz U."/>
            <person name="Mascher M."/>
            <person name="Fiebig A."/>
        </authorList>
    </citation>
    <scope>NUCLEOTIDE SEQUENCE [LARGE SCALE GENOMIC DNA]</scope>
</reference>
<dbReference type="Proteomes" id="UP001732700">
    <property type="component" value="Chromosome 1C"/>
</dbReference>
<protein>
    <submittedName>
        <fullName evidence="1">Uncharacterized protein</fullName>
    </submittedName>
</protein>
<dbReference type="EnsemblPlants" id="AVESA.00010b.r2.1CG0093110.1">
    <property type="protein sequence ID" value="AVESA.00010b.r2.1CG0093110.1.CDS.1"/>
    <property type="gene ID" value="AVESA.00010b.r2.1CG0093110"/>
</dbReference>
<organism evidence="1 2">
    <name type="scientific">Avena sativa</name>
    <name type="common">Oat</name>
    <dbReference type="NCBI Taxonomy" id="4498"/>
    <lineage>
        <taxon>Eukaryota</taxon>
        <taxon>Viridiplantae</taxon>
        <taxon>Streptophyta</taxon>
        <taxon>Embryophyta</taxon>
        <taxon>Tracheophyta</taxon>
        <taxon>Spermatophyta</taxon>
        <taxon>Magnoliopsida</taxon>
        <taxon>Liliopsida</taxon>
        <taxon>Poales</taxon>
        <taxon>Poaceae</taxon>
        <taxon>BOP clade</taxon>
        <taxon>Pooideae</taxon>
        <taxon>Poodae</taxon>
        <taxon>Poeae</taxon>
        <taxon>Poeae Chloroplast Group 1 (Aveneae type)</taxon>
        <taxon>Aveninae</taxon>
        <taxon>Avena</taxon>
    </lineage>
</organism>
<name>A0ACD5TNT8_AVESA</name>